<protein>
    <recommendedName>
        <fullName evidence="3">DUF2283 domain-containing protein</fullName>
    </recommendedName>
</protein>
<evidence type="ECO:0008006" key="3">
    <source>
        <dbReference type="Google" id="ProtNLM"/>
    </source>
</evidence>
<dbReference type="OrthoDB" id="2911799at2"/>
<evidence type="ECO:0000313" key="2">
    <source>
        <dbReference type="Proteomes" id="UP000007718"/>
    </source>
</evidence>
<dbReference type="STRING" id="693977.Deipr_1606"/>
<dbReference type="RefSeq" id="WP_013615352.1">
    <property type="nucleotide sequence ID" value="NC_015161.1"/>
</dbReference>
<keyword evidence="2" id="KW-1185">Reference proteome</keyword>
<sequence>MGYVALRELAPGETVARTHDCGPLLLDFDAQGKLIGAEFFQFSRWQAALAEAEELGEG</sequence>
<evidence type="ECO:0000313" key="1">
    <source>
        <dbReference type="EMBL" id="ADY26744.1"/>
    </source>
</evidence>
<accession>F0RKG5</accession>
<dbReference type="Proteomes" id="UP000007718">
    <property type="component" value="Chromosome"/>
</dbReference>
<dbReference type="AlphaFoldDB" id="F0RKG5"/>
<reference evidence="2" key="1">
    <citation type="submission" date="2011-02" db="EMBL/GenBank/DDBJ databases">
        <title>The complete sequence of chromosome of Deinococcus proteolyticus DSM 20540.</title>
        <authorList>
            <consortium name="US DOE Joint Genome Institute (JGI-PGF)"/>
            <person name="Lucas S."/>
            <person name="Copeland A."/>
            <person name="Lapidus A."/>
            <person name="Bruce D."/>
            <person name="Goodwin L."/>
            <person name="Pitluck S."/>
            <person name="Kyrpides N."/>
            <person name="Mavromatis K."/>
            <person name="Pagani I."/>
            <person name="Ivanova N."/>
            <person name="Ovchinnikova G."/>
            <person name="Zeytun A."/>
            <person name="Detter J.C."/>
            <person name="Han C."/>
            <person name="Land M."/>
            <person name="Hauser L."/>
            <person name="Markowitz V."/>
            <person name="Cheng J.-F."/>
            <person name="Hugenholtz P."/>
            <person name="Woyke T."/>
            <person name="Wu D."/>
            <person name="Pukall R."/>
            <person name="Steenblock K."/>
            <person name="Brambilla E."/>
            <person name="Klenk H.-P."/>
            <person name="Eisen J.A."/>
        </authorList>
    </citation>
    <scope>NUCLEOTIDE SEQUENCE [LARGE SCALE GENOMIC DNA]</scope>
    <source>
        <strain evidence="2">ATCC 35074 / DSM 20540 / JCM 6276 / NBRC 101906 / NCIMB 13154 / VKM Ac-1939 / CCM 2703 / MRP</strain>
    </source>
</reference>
<name>F0RKG5_DEIPM</name>
<dbReference type="EMBL" id="CP002536">
    <property type="protein sequence ID" value="ADY26744.1"/>
    <property type="molecule type" value="Genomic_DNA"/>
</dbReference>
<dbReference type="KEGG" id="dpt:Deipr_1606"/>
<organism evidence="1 2">
    <name type="scientific">Deinococcus proteolyticus (strain ATCC 35074 / DSM 20540 / JCM 6276 / NBRC 101906 / NCIMB 13154 / VKM Ac-1939 / CCM 2703 / MRP)</name>
    <dbReference type="NCBI Taxonomy" id="693977"/>
    <lineage>
        <taxon>Bacteria</taxon>
        <taxon>Thermotogati</taxon>
        <taxon>Deinococcota</taxon>
        <taxon>Deinococci</taxon>
        <taxon>Deinococcales</taxon>
        <taxon>Deinococcaceae</taxon>
        <taxon>Deinococcus</taxon>
    </lineage>
</organism>
<proteinExistence type="predicted"/>
<reference evidence="1 2" key="2">
    <citation type="journal article" date="2012" name="Stand. Genomic Sci.">
        <title>Complete genome sequence of the orange-red pigmented, radioresistant Deinococcus proteolyticus type strain (MRP(T)).</title>
        <authorList>
            <person name="Copeland A."/>
            <person name="Zeytun A."/>
            <person name="Yassawong M."/>
            <person name="Nolan M."/>
            <person name="Lucas S."/>
            <person name="Hammon N."/>
            <person name="Deshpande S."/>
            <person name="Cheng J.F."/>
            <person name="Han C."/>
            <person name="Tapia R."/>
            <person name="Goodwin L.A."/>
            <person name="Pitluck S."/>
            <person name="Mavromatis K."/>
            <person name="Liolios K."/>
            <person name="Pagani I."/>
            <person name="Ivanova N."/>
            <person name="Mikhailova N."/>
            <person name="Pati A."/>
            <person name="Chen A."/>
            <person name="Palaniappan K."/>
            <person name="Land M."/>
            <person name="Hauser L."/>
            <person name="Jeffries C.D."/>
            <person name="Brambilla E.M."/>
            <person name="Rohde M."/>
            <person name="Sikorski J."/>
            <person name="Pukall R."/>
            <person name="Goker M."/>
            <person name="Detter J.C."/>
            <person name="Woyke T."/>
            <person name="Bristow J."/>
            <person name="Eisen J.A."/>
            <person name="Markowitz V."/>
            <person name="Hugenholtz P."/>
            <person name="Kyrpides N.C."/>
            <person name="Klenk H.P."/>
            <person name="Lapidus A."/>
        </authorList>
    </citation>
    <scope>NUCLEOTIDE SEQUENCE [LARGE SCALE GENOMIC DNA]</scope>
    <source>
        <strain evidence="2">ATCC 35074 / DSM 20540 / JCM 6276 / NBRC 101906 / NCIMB 13154 / VKM Ac-1939 / CCM 2703 / MRP</strain>
    </source>
</reference>
<dbReference type="HOGENOM" id="CLU_2971923_0_0_0"/>
<gene>
    <name evidence="1" type="ordered locus">Deipr_1606</name>
</gene>